<evidence type="ECO:0000313" key="3">
    <source>
        <dbReference type="EMBL" id="KAK7035234.1"/>
    </source>
</evidence>
<dbReference type="Gene3D" id="3.10.310.70">
    <property type="match status" value="1"/>
</dbReference>
<feature type="domain" description="Amidohydrolase 3" evidence="2">
    <location>
        <begin position="146"/>
        <end position="625"/>
    </location>
</feature>
<dbReference type="AlphaFoldDB" id="A0AAW0C9H0"/>
<dbReference type="PANTHER" id="PTHR22642:SF2">
    <property type="entry name" value="PROTEIN LONG AFTER FAR-RED 3"/>
    <property type="match status" value="1"/>
</dbReference>
<dbReference type="Gene3D" id="2.30.40.10">
    <property type="entry name" value="Urease, subunit C, domain 1"/>
    <property type="match status" value="1"/>
</dbReference>
<proteinExistence type="predicted"/>
<gene>
    <name evidence="3" type="ORF">VNI00_012001</name>
</gene>
<organism evidence="3 4">
    <name type="scientific">Paramarasmius palmivorus</name>
    <dbReference type="NCBI Taxonomy" id="297713"/>
    <lineage>
        <taxon>Eukaryota</taxon>
        <taxon>Fungi</taxon>
        <taxon>Dikarya</taxon>
        <taxon>Basidiomycota</taxon>
        <taxon>Agaricomycotina</taxon>
        <taxon>Agaricomycetes</taxon>
        <taxon>Agaricomycetidae</taxon>
        <taxon>Agaricales</taxon>
        <taxon>Marasmiineae</taxon>
        <taxon>Marasmiaceae</taxon>
        <taxon>Paramarasmius</taxon>
    </lineage>
</organism>
<dbReference type="Gene3D" id="3.20.20.140">
    <property type="entry name" value="Metal-dependent hydrolases"/>
    <property type="match status" value="1"/>
</dbReference>
<dbReference type="SUPFAM" id="SSF51556">
    <property type="entry name" value="Metallo-dependent hydrolases"/>
    <property type="match status" value="1"/>
</dbReference>
<dbReference type="GO" id="GO:0016810">
    <property type="term" value="F:hydrolase activity, acting on carbon-nitrogen (but not peptide) bonds"/>
    <property type="evidence" value="ECO:0007669"/>
    <property type="project" value="InterPro"/>
</dbReference>
<evidence type="ECO:0000259" key="2">
    <source>
        <dbReference type="Pfam" id="PF07969"/>
    </source>
</evidence>
<evidence type="ECO:0000256" key="1">
    <source>
        <dbReference type="SAM" id="MobiDB-lite"/>
    </source>
</evidence>
<feature type="region of interest" description="Disordered" evidence="1">
    <location>
        <begin position="1"/>
        <end position="33"/>
    </location>
</feature>
<dbReference type="Proteomes" id="UP001383192">
    <property type="component" value="Unassembled WGS sequence"/>
</dbReference>
<dbReference type="InterPro" id="IPR011059">
    <property type="entry name" value="Metal-dep_hydrolase_composite"/>
</dbReference>
<name>A0AAW0C9H0_9AGAR</name>
<comment type="caution">
    <text evidence="3">The sequence shown here is derived from an EMBL/GenBank/DDBJ whole genome shotgun (WGS) entry which is preliminary data.</text>
</comment>
<sequence length="628" mass="68600">MGSSPPESSSSTEKANKNGERQATTAPDNPAPSAASPNSHSFWILSFVAVFSAWYVLCTYRLPASSGGASAPGSYALCSRDGNKIYTVDGKNTAVQCIVVHDKKILETGSLEKIHGIKQHWEHNDSANNISATVRKPLEIRYTKPGSIVVPGLSDSHAHILEYGASQQLPLEGTKTIQETVARVRNYILTNPDVLRDTSKFILGGGWDHTVWPRWPSAEDLDADPVIRGRPVVLQSKDCHALWVSSKALKVSEPFPREVDGGVIVMDDSGEPTGMFLDNAQELIKQPVLKEEDLLQRFNIAIQDAVKHGLTSIHDAGLDPVSLSFFKRQANLGQLPIRIYGMTYFDENGTYWGNTTEPVIATGSGRLTARSVKIFADGALRTGGAALYEPYADNPSTNGFMRLDKEVLFKFIPLFLRDGWQVNVHAIGDRANGMVIDAFEASLKLTGANVTALRPRLEHAQIILPEDMERLGKLGVIASVQPTHAISDMLYAEDRLGPERVKNLYAFRTLIDKGARITLGSDFPVESMNPLSAFYAAVSRLSPDGTSPHGPGGWFPEQRLTREEALRGMTIDPAYASFTENELGSLEPGKRADYVILSQDIMNVAVNKILATEVLATVIDGEAVYERA</sequence>
<dbReference type="CDD" id="cd01300">
    <property type="entry name" value="YtcJ_like"/>
    <property type="match status" value="1"/>
</dbReference>
<dbReference type="SUPFAM" id="SSF51338">
    <property type="entry name" value="Composite domain of metallo-dependent hydrolases"/>
    <property type="match status" value="1"/>
</dbReference>
<dbReference type="InterPro" id="IPR033932">
    <property type="entry name" value="YtcJ-like"/>
</dbReference>
<dbReference type="InterPro" id="IPR013108">
    <property type="entry name" value="Amidohydro_3"/>
</dbReference>
<reference evidence="3 4" key="1">
    <citation type="submission" date="2024-01" db="EMBL/GenBank/DDBJ databases">
        <title>A draft genome for a cacao thread blight-causing isolate of Paramarasmius palmivorus.</title>
        <authorList>
            <person name="Baruah I.K."/>
            <person name="Bukari Y."/>
            <person name="Amoako-Attah I."/>
            <person name="Meinhardt L.W."/>
            <person name="Bailey B.A."/>
            <person name="Cohen S.P."/>
        </authorList>
    </citation>
    <scope>NUCLEOTIDE SEQUENCE [LARGE SCALE GENOMIC DNA]</scope>
    <source>
        <strain evidence="3 4">GH-12</strain>
    </source>
</reference>
<protein>
    <recommendedName>
        <fullName evidence="2">Amidohydrolase 3 domain-containing protein</fullName>
    </recommendedName>
</protein>
<dbReference type="PANTHER" id="PTHR22642">
    <property type="entry name" value="IMIDAZOLONEPROPIONASE"/>
    <property type="match status" value="1"/>
</dbReference>
<feature type="compositionally biased region" description="Low complexity" evidence="1">
    <location>
        <begin position="1"/>
        <end position="11"/>
    </location>
</feature>
<dbReference type="Pfam" id="PF07969">
    <property type="entry name" value="Amidohydro_3"/>
    <property type="match status" value="1"/>
</dbReference>
<accession>A0AAW0C9H0</accession>
<keyword evidence="4" id="KW-1185">Reference proteome</keyword>
<dbReference type="EMBL" id="JAYKXP010000054">
    <property type="protein sequence ID" value="KAK7035234.1"/>
    <property type="molecule type" value="Genomic_DNA"/>
</dbReference>
<evidence type="ECO:0000313" key="4">
    <source>
        <dbReference type="Proteomes" id="UP001383192"/>
    </source>
</evidence>
<dbReference type="InterPro" id="IPR032466">
    <property type="entry name" value="Metal_Hydrolase"/>
</dbReference>